<feature type="transmembrane region" description="Helical" evidence="10">
    <location>
        <begin position="70"/>
        <end position="91"/>
    </location>
</feature>
<keyword evidence="14" id="KW-1185">Reference proteome</keyword>
<dbReference type="AlphaFoldDB" id="A0A919K6I2"/>
<comment type="similarity">
    <text evidence="2 8">Belongs to the peptidase A24 family.</text>
</comment>
<dbReference type="Gene3D" id="1.20.120.1220">
    <property type="match status" value="1"/>
</dbReference>
<dbReference type="InterPro" id="IPR010627">
    <property type="entry name" value="Prepilin_pept_A24_N"/>
</dbReference>
<keyword evidence="9" id="KW-0511">Multifunctional enzyme</keyword>
<evidence type="ECO:0000259" key="12">
    <source>
        <dbReference type="Pfam" id="PF06750"/>
    </source>
</evidence>
<evidence type="ECO:0000256" key="6">
    <source>
        <dbReference type="ARBA" id="ARBA00022989"/>
    </source>
</evidence>
<keyword evidence="5 9" id="KW-0812">Transmembrane</keyword>
<feature type="transmembrane region" description="Helical" evidence="10">
    <location>
        <begin position="189"/>
        <end position="219"/>
    </location>
</feature>
<dbReference type="PANTHER" id="PTHR30487:SF0">
    <property type="entry name" value="PREPILIN LEADER PEPTIDASE_N-METHYLTRANSFERASE-RELATED"/>
    <property type="match status" value="1"/>
</dbReference>
<dbReference type="InterPro" id="IPR014032">
    <property type="entry name" value="Peptidase_A24A_bac"/>
</dbReference>
<dbReference type="EC" id="3.4.23.43" evidence="9"/>
<keyword evidence="9" id="KW-0378">Hydrolase</keyword>
<dbReference type="InterPro" id="IPR050882">
    <property type="entry name" value="Prepilin_peptidase/N-MTase"/>
</dbReference>
<dbReference type="RefSeq" id="WP_203786668.1">
    <property type="nucleotide sequence ID" value="NZ_BOMV01000076.1"/>
</dbReference>
<reference evidence="13" key="1">
    <citation type="submission" date="2021-01" db="EMBL/GenBank/DDBJ databases">
        <title>Whole genome shotgun sequence of Actinoplanes rishiriensis NBRC 108556.</title>
        <authorList>
            <person name="Komaki H."/>
            <person name="Tamura T."/>
        </authorList>
    </citation>
    <scope>NUCLEOTIDE SEQUENCE</scope>
    <source>
        <strain evidence="13">NBRC 108556</strain>
    </source>
</reference>
<evidence type="ECO:0000256" key="5">
    <source>
        <dbReference type="ARBA" id="ARBA00022692"/>
    </source>
</evidence>
<dbReference type="GO" id="GO:0032259">
    <property type="term" value="P:methylation"/>
    <property type="evidence" value="ECO:0007669"/>
    <property type="project" value="UniProtKB-KW"/>
</dbReference>
<evidence type="ECO:0000313" key="13">
    <source>
        <dbReference type="EMBL" id="GIE99687.1"/>
    </source>
</evidence>
<feature type="transmembrane region" description="Helical" evidence="10">
    <location>
        <begin position="157"/>
        <end position="177"/>
    </location>
</feature>
<keyword evidence="9" id="KW-0489">Methyltransferase</keyword>
<evidence type="ECO:0000259" key="11">
    <source>
        <dbReference type="Pfam" id="PF01478"/>
    </source>
</evidence>
<evidence type="ECO:0000256" key="9">
    <source>
        <dbReference type="RuleBase" id="RU003794"/>
    </source>
</evidence>
<feature type="transmembrane region" description="Helical" evidence="10">
    <location>
        <begin position="231"/>
        <end position="252"/>
    </location>
</feature>
<dbReference type="PRINTS" id="PR00864">
    <property type="entry name" value="PREPILNPTASE"/>
</dbReference>
<evidence type="ECO:0000256" key="3">
    <source>
        <dbReference type="ARBA" id="ARBA00022475"/>
    </source>
</evidence>
<dbReference type="GO" id="GO:0006465">
    <property type="term" value="P:signal peptide processing"/>
    <property type="evidence" value="ECO:0007669"/>
    <property type="project" value="TreeGrafter"/>
</dbReference>
<feature type="domain" description="Prepilin peptidase A24 N-terminal" evidence="12">
    <location>
        <begin position="8"/>
        <end position="89"/>
    </location>
</feature>
<dbReference type="Pfam" id="PF01478">
    <property type="entry name" value="Peptidase_A24"/>
    <property type="match status" value="1"/>
</dbReference>
<dbReference type="PANTHER" id="PTHR30487">
    <property type="entry name" value="TYPE 4 PREPILIN-LIKE PROTEINS LEADER PEPTIDE-PROCESSING ENZYME"/>
    <property type="match status" value="1"/>
</dbReference>
<comment type="catalytic activity">
    <reaction evidence="9">
        <text>Typically cleaves a -Gly-|-Phe- bond to release an N-terminal, basic peptide of 5-8 residues from type IV prepilin, and then N-methylates the new N-terminal amino group, the methyl donor being S-adenosyl-L-methionine.</text>
        <dbReference type="EC" id="3.4.23.43"/>
    </reaction>
</comment>
<keyword evidence="3" id="KW-1003">Cell membrane</keyword>
<comment type="function">
    <text evidence="9">Plays an essential role in type IV pili and type II pseudopili formation by proteolytically removing the leader sequence from substrate proteins and subsequently monomethylating the alpha-amino group of the newly exposed N-terminal phenylalanine.</text>
</comment>
<keyword evidence="7 10" id="KW-0472">Membrane</keyword>
<protein>
    <recommendedName>
        <fullName evidence="9">Prepilin leader peptidase/N-methyltransferase</fullName>
        <ecNumber evidence="9">2.1.1.-</ecNumber>
        <ecNumber evidence="9">3.4.23.43</ecNumber>
    </recommendedName>
</protein>
<evidence type="ECO:0000256" key="4">
    <source>
        <dbReference type="ARBA" id="ARBA00022519"/>
    </source>
</evidence>
<feature type="domain" description="Prepilin type IV endopeptidase peptidase" evidence="11">
    <location>
        <begin position="109"/>
        <end position="216"/>
    </location>
</feature>
<sequence>MLVIFLVVAGAVLGSFAGALAWRMRAGRGVASGRSECDKCGHQLAVLDLVPVFSWLLLRGECRYCRAPIHPSSLFAEAGLAFGFWLSYVWWPLGFGSARTVTAFVLWLLALTVLTTLAIFDARWRLLPDRLVVPLAVLALVQAGLRVDPLAVGPYSAHVVLGALVLGGSYTVLFLVSAGRWVGFGDAKLGLAAGSALGGPAALVALFAANVAGLIVVGIGRLFKRPEAYRVVPLGPFLAIGFLLAGLLPTGFPG</sequence>
<feature type="transmembrane region" description="Helical" evidence="10">
    <location>
        <begin position="127"/>
        <end position="145"/>
    </location>
</feature>
<evidence type="ECO:0000256" key="8">
    <source>
        <dbReference type="RuleBase" id="RU003793"/>
    </source>
</evidence>
<name>A0A919K6I2_9ACTN</name>
<comment type="subcellular location">
    <subcellularLocation>
        <location evidence="1">Cell inner membrane</location>
        <topology evidence="1">Multi-pass membrane protein</topology>
    </subcellularLocation>
    <subcellularLocation>
        <location evidence="9">Cell membrane</location>
        <topology evidence="9">Multi-pass membrane protein</topology>
    </subcellularLocation>
</comment>
<keyword evidence="4" id="KW-0997">Cell inner membrane</keyword>
<evidence type="ECO:0000256" key="1">
    <source>
        <dbReference type="ARBA" id="ARBA00004429"/>
    </source>
</evidence>
<evidence type="ECO:0000256" key="2">
    <source>
        <dbReference type="ARBA" id="ARBA00005801"/>
    </source>
</evidence>
<dbReference type="Proteomes" id="UP000636960">
    <property type="component" value="Unassembled WGS sequence"/>
</dbReference>
<proteinExistence type="inferred from homology"/>
<dbReference type="GO" id="GO:0005886">
    <property type="term" value="C:plasma membrane"/>
    <property type="evidence" value="ECO:0007669"/>
    <property type="project" value="UniProtKB-SubCell"/>
</dbReference>
<evidence type="ECO:0000313" key="14">
    <source>
        <dbReference type="Proteomes" id="UP000636960"/>
    </source>
</evidence>
<gene>
    <name evidence="13" type="ORF">Ari01nite_71520</name>
</gene>
<accession>A0A919K6I2</accession>
<keyword evidence="9" id="KW-0808">Transferase</keyword>
<keyword evidence="9" id="KW-0645">Protease</keyword>
<dbReference type="GO" id="GO:0008168">
    <property type="term" value="F:methyltransferase activity"/>
    <property type="evidence" value="ECO:0007669"/>
    <property type="project" value="UniProtKB-KW"/>
</dbReference>
<organism evidence="13 14">
    <name type="scientific">Paractinoplanes rishiriensis</name>
    <dbReference type="NCBI Taxonomy" id="1050105"/>
    <lineage>
        <taxon>Bacteria</taxon>
        <taxon>Bacillati</taxon>
        <taxon>Actinomycetota</taxon>
        <taxon>Actinomycetes</taxon>
        <taxon>Micromonosporales</taxon>
        <taxon>Micromonosporaceae</taxon>
        <taxon>Paractinoplanes</taxon>
    </lineage>
</organism>
<dbReference type="InterPro" id="IPR000045">
    <property type="entry name" value="Prepilin_IV_endopep_pep"/>
</dbReference>
<dbReference type="EC" id="2.1.1.-" evidence="9"/>
<dbReference type="EMBL" id="BOMV01000076">
    <property type="protein sequence ID" value="GIE99687.1"/>
    <property type="molecule type" value="Genomic_DNA"/>
</dbReference>
<feature type="transmembrane region" description="Helical" evidence="10">
    <location>
        <begin position="103"/>
        <end position="120"/>
    </location>
</feature>
<dbReference type="GO" id="GO:0004190">
    <property type="term" value="F:aspartic-type endopeptidase activity"/>
    <property type="evidence" value="ECO:0007669"/>
    <property type="project" value="UniProtKB-EC"/>
</dbReference>
<dbReference type="Pfam" id="PF06750">
    <property type="entry name" value="A24_N_bact"/>
    <property type="match status" value="1"/>
</dbReference>
<comment type="caution">
    <text evidence="13">The sequence shown here is derived from an EMBL/GenBank/DDBJ whole genome shotgun (WGS) entry which is preliminary data.</text>
</comment>
<keyword evidence="6 10" id="KW-1133">Transmembrane helix</keyword>
<evidence type="ECO:0000256" key="7">
    <source>
        <dbReference type="ARBA" id="ARBA00023136"/>
    </source>
</evidence>
<evidence type="ECO:0000256" key="10">
    <source>
        <dbReference type="SAM" id="Phobius"/>
    </source>
</evidence>